<feature type="non-terminal residue" evidence="1">
    <location>
        <position position="62"/>
    </location>
</feature>
<reference evidence="1 2" key="1">
    <citation type="journal article" date="2018" name="Mol. Biol. Evol.">
        <title>Broad Genomic Sampling Reveals a Smut Pathogenic Ancestry of the Fungal Clade Ustilaginomycotina.</title>
        <authorList>
            <person name="Kijpornyongpan T."/>
            <person name="Mondo S.J."/>
            <person name="Barry K."/>
            <person name="Sandor L."/>
            <person name="Lee J."/>
            <person name="Lipzen A."/>
            <person name="Pangilinan J."/>
            <person name="LaButti K."/>
            <person name="Hainaut M."/>
            <person name="Henrissat B."/>
            <person name="Grigoriev I.V."/>
            <person name="Spatafora J.W."/>
            <person name="Aime M.C."/>
        </authorList>
    </citation>
    <scope>NUCLEOTIDE SEQUENCE [LARGE SCALE GENOMIC DNA]</scope>
    <source>
        <strain evidence="1 2">SA 807</strain>
    </source>
</reference>
<gene>
    <name evidence="1" type="ORF">IE53DRAFT_390118</name>
</gene>
<sequence length="62" mass="6473">MRPGQTLGQKTPPPGSQVKVVAYARQRQESARSIHRLGLFAGASILAGAGLNALTKDRIACG</sequence>
<evidence type="ECO:0000313" key="1">
    <source>
        <dbReference type="EMBL" id="PWN47730.1"/>
    </source>
</evidence>
<keyword evidence="2" id="KW-1185">Reference proteome</keyword>
<dbReference type="EMBL" id="KZ820352">
    <property type="protein sequence ID" value="PWN47730.1"/>
    <property type="molecule type" value="Genomic_DNA"/>
</dbReference>
<organism evidence="1 2">
    <name type="scientific">Violaceomyces palustris</name>
    <dbReference type="NCBI Taxonomy" id="1673888"/>
    <lineage>
        <taxon>Eukaryota</taxon>
        <taxon>Fungi</taxon>
        <taxon>Dikarya</taxon>
        <taxon>Basidiomycota</taxon>
        <taxon>Ustilaginomycotina</taxon>
        <taxon>Ustilaginomycetes</taxon>
        <taxon>Violaceomycetales</taxon>
        <taxon>Violaceomycetaceae</taxon>
        <taxon>Violaceomyces</taxon>
    </lineage>
</organism>
<name>A0ACD0NPP1_9BASI</name>
<evidence type="ECO:0000313" key="2">
    <source>
        <dbReference type="Proteomes" id="UP000245626"/>
    </source>
</evidence>
<accession>A0ACD0NPP1</accession>
<dbReference type="Proteomes" id="UP000245626">
    <property type="component" value="Unassembled WGS sequence"/>
</dbReference>
<protein>
    <submittedName>
        <fullName evidence="1">Uncharacterized protein</fullName>
    </submittedName>
</protein>
<proteinExistence type="predicted"/>